<dbReference type="SMART" id="SM00283">
    <property type="entry name" value="MA"/>
    <property type="match status" value="1"/>
</dbReference>
<name>A0A1W9HXG4_9HYPH</name>
<dbReference type="PANTHER" id="PTHR32089:SF112">
    <property type="entry name" value="LYSOZYME-LIKE PROTEIN-RELATED"/>
    <property type="match status" value="1"/>
</dbReference>
<evidence type="ECO:0000256" key="1">
    <source>
        <dbReference type="ARBA" id="ARBA00004429"/>
    </source>
</evidence>
<dbReference type="InterPro" id="IPR000727">
    <property type="entry name" value="T_SNARE_dom"/>
</dbReference>
<dbReference type="PANTHER" id="PTHR32089">
    <property type="entry name" value="METHYL-ACCEPTING CHEMOTAXIS PROTEIN MCPB"/>
    <property type="match status" value="1"/>
</dbReference>
<sequence>MKIDAESREALRRFWPHVHKALPTILDKFYAHVTSEPYLAKLVGNDVPRLKSAQGSHWEKLFSGTFDDAYVTSVRTIGTIHNRIGLEPRWYIGGYNLILGELAGLVMRRAGWGGRTRHNLMRAVTAAVMLDMDIAISVYQEAMLADRQKRQTKVDAIIGDFGSRFTGMLEEISGTATDLAATAKTLSGAADTSAAQLTTVASASEESAANIQGVAGATEEMSVTLAEITRRASESVRITGDAVTQTEHANQTMQNLQKVANDIGAVVSLISDIAGQTNLLALNATIEAARAGEMGKGFAIVASEVKTLAQQTAKATDDIRSQIELIQRSAGASVKDIATITTVITTISEAATAISGVVEEQDTATKEISHNIQDVSTAIRQISQSLSASNEAAGQVRSIADTVLTVSDRVMRQEQRLQSALSSFFDEIRAA</sequence>
<evidence type="ECO:0008006" key="10">
    <source>
        <dbReference type="Google" id="ProtNLM"/>
    </source>
</evidence>
<dbReference type="EMBL" id="LWDL01000016">
    <property type="protein sequence ID" value="OQW52080.1"/>
    <property type="molecule type" value="Genomic_DNA"/>
</dbReference>
<dbReference type="Proteomes" id="UP000192872">
    <property type="component" value="Unassembled WGS sequence"/>
</dbReference>
<evidence type="ECO:0000313" key="8">
    <source>
        <dbReference type="EMBL" id="OQW52080.1"/>
    </source>
</evidence>
<evidence type="ECO:0000259" key="6">
    <source>
        <dbReference type="PROSITE" id="PS50111"/>
    </source>
</evidence>
<comment type="subcellular location">
    <subcellularLocation>
        <location evidence="1">Cell inner membrane</location>
        <topology evidence="1">Multi-pass membrane protein</topology>
    </subcellularLocation>
</comment>
<reference evidence="8 9" key="1">
    <citation type="journal article" date="2017" name="Water Res.">
        <title>Comammox in drinking water systems.</title>
        <authorList>
            <person name="Wang Y."/>
            <person name="Ma L."/>
            <person name="Mao Y."/>
            <person name="Jiang X."/>
            <person name="Xia Y."/>
            <person name="Yu K."/>
            <person name="Li B."/>
            <person name="Zhang T."/>
        </authorList>
    </citation>
    <scope>NUCLEOTIDE SEQUENCE [LARGE SCALE GENOMIC DNA]</scope>
    <source>
        <strain evidence="8">SG_bin8</strain>
    </source>
</reference>
<keyword evidence="2" id="KW-1003">Cell membrane</keyword>
<dbReference type="SUPFAM" id="SSF58104">
    <property type="entry name" value="Methyl-accepting chemotaxis protein (MCP) signaling domain"/>
    <property type="match status" value="1"/>
</dbReference>
<dbReference type="SUPFAM" id="SSF46458">
    <property type="entry name" value="Globin-like"/>
    <property type="match status" value="1"/>
</dbReference>
<dbReference type="Gene3D" id="1.10.490.10">
    <property type="entry name" value="Globins"/>
    <property type="match status" value="1"/>
</dbReference>
<dbReference type="InterPro" id="IPR004090">
    <property type="entry name" value="Chemotax_Me-accpt_rcpt"/>
</dbReference>
<dbReference type="Gene3D" id="1.10.287.950">
    <property type="entry name" value="Methyl-accepting chemotaxis protein"/>
    <property type="match status" value="1"/>
</dbReference>
<feature type="domain" description="Methyl-accepting transducer" evidence="6">
    <location>
        <begin position="168"/>
        <end position="397"/>
    </location>
</feature>
<dbReference type="GO" id="GO:0005886">
    <property type="term" value="C:plasma membrane"/>
    <property type="evidence" value="ECO:0007669"/>
    <property type="project" value="UniProtKB-SubCell"/>
</dbReference>
<keyword evidence="2" id="KW-0472">Membrane</keyword>
<dbReference type="InterPro" id="IPR039379">
    <property type="entry name" value="Protoglobin_sensor_dom"/>
</dbReference>
<accession>A0A1W9HXG4</accession>
<dbReference type="GO" id="GO:0019825">
    <property type="term" value="F:oxygen binding"/>
    <property type="evidence" value="ECO:0007669"/>
    <property type="project" value="InterPro"/>
</dbReference>
<dbReference type="PROSITE" id="PS50111">
    <property type="entry name" value="CHEMOTAXIS_TRANSDUC_2"/>
    <property type="match status" value="1"/>
</dbReference>
<proteinExistence type="inferred from homology"/>
<evidence type="ECO:0000256" key="5">
    <source>
        <dbReference type="PROSITE-ProRule" id="PRU00284"/>
    </source>
</evidence>
<comment type="similarity">
    <text evidence="4">Belongs to the methyl-accepting chemotaxis (MCP) protein family.</text>
</comment>
<dbReference type="PROSITE" id="PS50192">
    <property type="entry name" value="T_SNARE"/>
    <property type="match status" value="1"/>
</dbReference>
<evidence type="ECO:0000256" key="3">
    <source>
        <dbReference type="ARBA" id="ARBA00023224"/>
    </source>
</evidence>
<dbReference type="InterPro" id="IPR004089">
    <property type="entry name" value="MCPsignal_dom"/>
</dbReference>
<dbReference type="CDD" id="cd01068">
    <property type="entry name" value="globin_sensor"/>
    <property type="match status" value="1"/>
</dbReference>
<organism evidence="8 9">
    <name type="scientific">Candidatus Raskinella chloraquaticus</name>
    <dbReference type="NCBI Taxonomy" id="1951219"/>
    <lineage>
        <taxon>Bacteria</taxon>
        <taxon>Pseudomonadati</taxon>
        <taxon>Pseudomonadota</taxon>
        <taxon>Alphaproteobacteria</taxon>
        <taxon>Hyphomicrobiales</taxon>
        <taxon>Phreatobacteraceae</taxon>
        <taxon>Candidatus Raskinella</taxon>
    </lineage>
</organism>
<evidence type="ECO:0000256" key="2">
    <source>
        <dbReference type="ARBA" id="ARBA00022519"/>
    </source>
</evidence>
<dbReference type="GO" id="GO:0004888">
    <property type="term" value="F:transmembrane signaling receptor activity"/>
    <property type="evidence" value="ECO:0007669"/>
    <property type="project" value="InterPro"/>
</dbReference>
<dbReference type="InterPro" id="IPR009050">
    <property type="entry name" value="Globin-like_sf"/>
</dbReference>
<comment type="caution">
    <text evidence="8">The sequence shown here is derived from an EMBL/GenBank/DDBJ whole genome shotgun (WGS) entry which is preliminary data.</text>
</comment>
<dbReference type="GO" id="GO:0020037">
    <property type="term" value="F:heme binding"/>
    <property type="evidence" value="ECO:0007669"/>
    <property type="project" value="InterPro"/>
</dbReference>
<protein>
    <recommendedName>
        <fullName evidence="10">Methyl-accepting transducer domain-containing protein</fullName>
    </recommendedName>
</protein>
<evidence type="ECO:0000313" key="9">
    <source>
        <dbReference type="Proteomes" id="UP000192872"/>
    </source>
</evidence>
<dbReference type="STRING" id="1827387.A4S15_09700"/>
<dbReference type="Pfam" id="PF11563">
    <property type="entry name" value="Protoglobin"/>
    <property type="match status" value="1"/>
</dbReference>
<dbReference type="Pfam" id="PF00015">
    <property type="entry name" value="MCPsignal"/>
    <property type="match status" value="1"/>
</dbReference>
<dbReference type="InterPro" id="IPR044398">
    <property type="entry name" value="Globin-sensor_dom"/>
</dbReference>
<dbReference type="InterPro" id="IPR012292">
    <property type="entry name" value="Globin/Proto"/>
</dbReference>
<dbReference type="GO" id="GO:0006935">
    <property type="term" value="P:chemotaxis"/>
    <property type="evidence" value="ECO:0007669"/>
    <property type="project" value="InterPro"/>
</dbReference>
<evidence type="ECO:0000259" key="7">
    <source>
        <dbReference type="PROSITE" id="PS50192"/>
    </source>
</evidence>
<feature type="domain" description="T-SNARE coiled-coil homology" evidence="7">
    <location>
        <begin position="327"/>
        <end position="389"/>
    </location>
</feature>
<keyword evidence="3 5" id="KW-0807">Transducer</keyword>
<dbReference type="AlphaFoldDB" id="A0A1W9HXG4"/>
<keyword evidence="2" id="KW-0997">Cell inner membrane</keyword>
<gene>
    <name evidence="8" type="ORF">A4S15_09700</name>
</gene>
<dbReference type="PRINTS" id="PR00260">
    <property type="entry name" value="CHEMTRNSDUCR"/>
</dbReference>
<dbReference type="GO" id="GO:0007165">
    <property type="term" value="P:signal transduction"/>
    <property type="evidence" value="ECO:0007669"/>
    <property type="project" value="UniProtKB-KW"/>
</dbReference>
<evidence type="ECO:0000256" key="4">
    <source>
        <dbReference type="ARBA" id="ARBA00029447"/>
    </source>
</evidence>